<accession>A0ABR4HM68</accession>
<name>A0ABR4HM68_9EURO</name>
<evidence type="ECO:0000256" key="1">
    <source>
        <dbReference type="SAM" id="Coils"/>
    </source>
</evidence>
<feature type="coiled-coil region" evidence="1">
    <location>
        <begin position="505"/>
        <end position="555"/>
    </location>
</feature>
<reference evidence="2 3" key="1">
    <citation type="submission" date="2024-07" db="EMBL/GenBank/DDBJ databases">
        <title>Section-level genome sequencing and comparative genomics of Aspergillus sections Usti and Cavernicolus.</title>
        <authorList>
            <consortium name="Lawrence Berkeley National Laboratory"/>
            <person name="Nybo J.L."/>
            <person name="Vesth T.C."/>
            <person name="Theobald S."/>
            <person name="Frisvad J.C."/>
            <person name="Larsen T.O."/>
            <person name="Kjaerboelling I."/>
            <person name="Rothschild-Mancinelli K."/>
            <person name="Lyhne E.K."/>
            <person name="Kogle M.E."/>
            <person name="Barry K."/>
            <person name="Clum A."/>
            <person name="Na H."/>
            <person name="Ledsgaard L."/>
            <person name="Lin J."/>
            <person name="Lipzen A."/>
            <person name="Kuo A."/>
            <person name="Riley R."/>
            <person name="Mondo S."/>
            <person name="LaButti K."/>
            <person name="Haridas S."/>
            <person name="Pangalinan J."/>
            <person name="Salamov A.A."/>
            <person name="Simmons B.A."/>
            <person name="Magnuson J.K."/>
            <person name="Chen J."/>
            <person name="Drula E."/>
            <person name="Henrissat B."/>
            <person name="Wiebenga A."/>
            <person name="Lubbers R.J."/>
            <person name="Gomes A.C."/>
            <person name="Makela M.R."/>
            <person name="Stajich J."/>
            <person name="Grigoriev I.V."/>
            <person name="Mortensen U.H."/>
            <person name="De vries R.P."/>
            <person name="Baker S.E."/>
            <person name="Andersen M.R."/>
        </authorList>
    </citation>
    <scope>NUCLEOTIDE SEQUENCE [LARGE SCALE GENOMIC DNA]</scope>
    <source>
        <strain evidence="2 3">CBS 600.67</strain>
    </source>
</reference>
<dbReference type="EMBL" id="JBFXLS010000100">
    <property type="protein sequence ID" value="KAL2816574.1"/>
    <property type="molecule type" value="Genomic_DNA"/>
</dbReference>
<organism evidence="2 3">
    <name type="scientific">Aspergillus cavernicola</name>
    <dbReference type="NCBI Taxonomy" id="176166"/>
    <lineage>
        <taxon>Eukaryota</taxon>
        <taxon>Fungi</taxon>
        <taxon>Dikarya</taxon>
        <taxon>Ascomycota</taxon>
        <taxon>Pezizomycotina</taxon>
        <taxon>Eurotiomycetes</taxon>
        <taxon>Eurotiomycetidae</taxon>
        <taxon>Eurotiales</taxon>
        <taxon>Aspergillaceae</taxon>
        <taxon>Aspergillus</taxon>
        <taxon>Aspergillus subgen. Nidulantes</taxon>
    </lineage>
</organism>
<keyword evidence="3" id="KW-1185">Reference proteome</keyword>
<sequence>MADTEFEDPIICFLNYLSLQPNNTTEQATGEADLSVEAEISDVSDIKSNKDKPDATTKPPLPEILLLIGLLSKYIYNQDLIISSNNYGRLIINEIREHALMPDYPATKDSQSLKNPDILYFIYYLINLIPEEIPANKISSIFTKKISQHNSSLALHPFSLLYQLNSNKAGVKVWHCSYTYTIFLKNWDARYDKNYMAQLITSTIYRLDKLYLKYLVEKYSFIPQPKGTCCFMAPTTTGLTKCDQAHEGQHAYPLPPPICLPKIIADKVLKVLEREECITLTAILKYYIILCYSDTQANLFQETEFIQINLSFKIVNRKTNVFSISGWCEEHQGISETGIYAISADIYIKQGPGLGDYLHDIYKTFTWDNHKKLLKVIKGIKTGFTVAKYTNISKSSYFQDNHRTSQGLSLLGAILWLQYNPMLSFDSSNPYNTLTPLNSIPLPRAEEFNDNSLVVSSLIYARHISNIQALSILSTTSSFQEEGSSASTLQLSQQGRKRQLRQESVDILASQVQQAREQARKIELENERKRAELKLLKAEKESKELDRLLAAARQE</sequence>
<proteinExistence type="predicted"/>
<evidence type="ECO:0000313" key="3">
    <source>
        <dbReference type="Proteomes" id="UP001610335"/>
    </source>
</evidence>
<dbReference type="Proteomes" id="UP001610335">
    <property type="component" value="Unassembled WGS sequence"/>
</dbReference>
<evidence type="ECO:0000313" key="2">
    <source>
        <dbReference type="EMBL" id="KAL2816574.1"/>
    </source>
</evidence>
<keyword evidence="1" id="KW-0175">Coiled coil</keyword>
<gene>
    <name evidence="2" type="ORF">BDW59DRAFT_153131</name>
</gene>
<protein>
    <submittedName>
        <fullName evidence="2">Uncharacterized protein</fullName>
    </submittedName>
</protein>
<comment type="caution">
    <text evidence="2">The sequence shown here is derived from an EMBL/GenBank/DDBJ whole genome shotgun (WGS) entry which is preliminary data.</text>
</comment>